<keyword evidence="1" id="KW-0472">Membrane</keyword>
<dbReference type="OrthoDB" id="9983934at2"/>
<dbReference type="Proteomes" id="UP000059074">
    <property type="component" value="Unassembled WGS sequence"/>
</dbReference>
<organism evidence="2 3">
    <name type="scientific">Hyphomicrobium sulfonivorans</name>
    <dbReference type="NCBI Taxonomy" id="121290"/>
    <lineage>
        <taxon>Bacteria</taxon>
        <taxon>Pseudomonadati</taxon>
        <taxon>Pseudomonadota</taxon>
        <taxon>Alphaproteobacteria</taxon>
        <taxon>Hyphomicrobiales</taxon>
        <taxon>Hyphomicrobiaceae</taxon>
        <taxon>Hyphomicrobium</taxon>
    </lineage>
</organism>
<keyword evidence="1" id="KW-1133">Transmembrane helix</keyword>
<evidence type="ECO:0000256" key="1">
    <source>
        <dbReference type="SAM" id="Phobius"/>
    </source>
</evidence>
<feature type="transmembrane region" description="Helical" evidence="1">
    <location>
        <begin position="54"/>
        <end position="75"/>
    </location>
</feature>
<reference evidence="2 3" key="1">
    <citation type="submission" date="2015-10" db="EMBL/GenBank/DDBJ databases">
        <title>Transcriptomic analysis of a linuron degrading triple-species bacterial consortium.</title>
        <authorList>
            <person name="Albers P."/>
        </authorList>
    </citation>
    <scope>NUCLEOTIDE SEQUENCE [LARGE SCALE GENOMIC DNA]</scope>
    <source>
        <strain evidence="2 3">WDL6</strain>
    </source>
</reference>
<keyword evidence="3" id="KW-1185">Reference proteome</keyword>
<keyword evidence="1" id="KW-0812">Transmembrane</keyword>
<proteinExistence type="predicted"/>
<accession>A0A120CT71</accession>
<feature type="transmembrane region" description="Helical" evidence="1">
    <location>
        <begin position="20"/>
        <end position="42"/>
    </location>
</feature>
<evidence type="ECO:0000313" key="3">
    <source>
        <dbReference type="Proteomes" id="UP000059074"/>
    </source>
</evidence>
<evidence type="ECO:0000313" key="2">
    <source>
        <dbReference type="EMBL" id="KWT64184.1"/>
    </source>
</evidence>
<dbReference type="AlphaFoldDB" id="A0A120CT71"/>
<dbReference type="EMBL" id="LMTR01000094">
    <property type="protein sequence ID" value="KWT64184.1"/>
    <property type="molecule type" value="Genomic_DNA"/>
</dbReference>
<gene>
    <name evidence="2" type="ORF">APY04_3448</name>
</gene>
<sequence>MSVATAKAVTIAADLPSTDYRFVGLLVIALFPALFWTALIAAVGSMAGTGISQLTLLTIGTTIMATCGLIGQLLFARVQNPS</sequence>
<protein>
    <submittedName>
        <fullName evidence="2">Uncharacterized protein</fullName>
    </submittedName>
</protein>
<comment type="caution">
    <text evidence="2">The sequence shown here is derived from an EMBL/GenBank/DDBJ whole genome shotgun (WGS) entry which is preliminary data.</text>
</comment>
<dbReference type="RefSeq" id="WP_068465115.1">
    <property type="nucleotide sequence ID" value="NZ_LMTR01000094.1"/>
</dbReference>
<dbReference type="PATRIC" id="fig|121290.4.peg.1808"/>
<name>A0A120CT71_HYPSL</name>